<name>A0AA38GVY6_TAXCH</name>
<evidence type="ECO:0000256" key="1">
    <source>
        <dbReference type="SAM" id="MobiDB-lite"/>
    </source>
</evidence>
<gene>
    <name evidence="2" type="ORF">KI387_002122</name>
</gene>
<protein>
    <submittedName>
        <fullName evidence="2">Uncharacterized protein</fullName>
    </submittedName>
</protein>
<reference evidence="2 3" key="1">
    <citation type="journal article" date="2021" name="Nat. Plants">
        <title>The Taxus genome provides insights into paclitaxel biosynthesis.</title>
        <authorList>
            <person name="Xiong X."/>
            <person name="Gou J."/>
            <person name="Liao Q."/>
            <person name="Li Y."/>
            <person name="Zhou Q."/>
            <person name="Bi G."/>
            <person name="Li C."/>
            <person name="Du R."/>
            <person name="Wang X."/>
            <person name="Sun T."/>
            <person name="Guo L."/>
            <person name="Liang H."/>
            <person name="Lu P."/>
            <person name="Wu Y."/>
            <person name="Zhang Z."/>
            <person name="Ro D.K."/>
            <person name="Shang Y."/>
            <person name="Huang S."/>
            <person name="Yan J."/>
        </authorList>
    </citation>
    <scope>NUCLEOTIDE SEQUENCE [LARGE SCALE GENOMIC DNA]</scope>
    <source>
        <strain evidence="2">Ta-2019</strain>
    </source>
</reference>
<evidence type="ECO:0000313" key="3">
    <source>
        <dbReference type="Proteomes" id="UP000824469"/>
    </source>
</evidence>
<comment type="caution">
    <text evidence="2">The sequence shown here is derived from an EMBL/GenBank/DDBJ whole genome shotgun (WGS) entry which is preliminary data.</text>
</comment>
<sequence length="151" mass="17025">MSDGSSPIPVVNPFDSDRHFRHSIGFFNWPKFAQGRALDRGDIGWLFKYFDTRSISCIIPSLRSLYEAVLNVPSLPPILPPLPHFRNPIPPQAFDVLPLPHFNYGYDPAFNPDAPDYNQQDRQNYAHDSPAYNHGGQNALMGAQNYGQLAL</sequence>
<evidence type="ECO:0000313" key="2">
    <source>
        <dbReference type="EMBL" id="KAH9330014.1"/>
    </source>
</evidence>
<dbReference type="EMBL" id="JAHRHJ020000001">
    <property type="protein sequence ID" value="KAH9330014.1"/>
    <property type="molecule type" value="Genomic_DNA"/>
</dbReference>
<proteinExistence type="predicted"/>
<organism evidence="2 3">
    <name type="scientific">Taxus chinensis</name>
    <name type="common">Chinese yew</name>
    <name type="synonym">Taxus wallichiana var. chinensis</name>
    <dbReference type="NCBI Taxonomy" id="29808"/>
    <lineage>
        <taxon>Eukaryota</taxon>
        <taxon>Viridiplantae</taxon>
        <taxon>Streptophyta</taxon>
        <taxon>Embryophyta</taxon>
        <taxon>Tracheophyta</taxon>
        <taxon>Spermatophyta</taxon>
        <taxon>Pinopsida</taxon>
        <taxon>Pinidae</taxon>
        <taxon>Conifers II</taxon>
        <taxon>Cupressales</taxon>
        <taxon>Taxaceae</taxon>
        <taxon>Taxus</taxon>
    </lineage>
</organism>
<dbReference type="AlphaFoldDB" id="A0AA38GVY6"/>
<keyword evidence="3" id="KW-1185">Reference proteome</keyword>
<dbReference type="Proteomes" id="UP000824469">
    <property type="component" value="Unassembled WGS sequence"/>
</dbReference>
<feature type="non-terminal residue" evidence="2">
    <location>
        <position position="1"/>
    </location>
</feature>
<accession>A0AA38GVY6</accession>
<feature type="region of interest" description="Disordered" evidence="1">
    <location>
        <begin position="113"/>
        <end position="137"/>
    </location>
</feature>